<gene>
    <name evidence="1" type="ORF">EWM59_22185</name>
</gene>
<dbReference type="RefSeq" id="WP_130023448.1">
    <property type="nucleotide sequence ID" value="NZ_SEWF01000046.1"/>
</dbReference>
<reference evidence="1 2" key="1">
    <citation type="submission" date="2019-02" db="EMBL/GenBank/DDBJ databases">
        <title>Bacterial novel species Emticicia sp. 17J42-9 isolated from soil.</title>
        <authorList>
            <person name="Jung H.-Y."/>
        </authorList>
    </citation>
    <scope>NUCLEOTIDE SEQUENCE [LARGE SCALE GENOMIC DNA]</scope>
    <source>
        <strain evidence="1 2">17J42-9</strain>
    </source>
</reference>
<protein>
    <submittedName>
        <fullName evidence="1">Uncharacterized protein</fullName>
    </submittedName>
</protein>
<dbReference type="OrthoDB" id="1161221at2"/>
<name>A0A4Q5LV92_9BACT</name>
<dbReference type="EMBL" id="SEWF01000046">
    <property type="protein sequence ID" value="RYU93373.1"/>
    <property type="molecule type" value="Genomic_DNA"/>
</dbReference>
<proteinExistence type="predicted"/>
<evidence type="ECO:0000313" key="1">
    <source>
        <dbReference type="EMBL" id="RYU93373.1"/>
    </source>
</evidence>
<dbReference type="Proteomes" id="UP000293162">
    <property type="component" value="Unassembled WGS sequence"/>
</dbReference>
<keyword evidence="2" id="KW-1185">Reference proteome</keyword>
<organism evidence="1 2">
    <name type="scientific">Emticicia agri</name>
    <dbReference type="NCBI Taxonomy" id="2492393"/>
    <lineage>
        <taxon>Bacteria</taxon>
        <taxon>Pseudomonadati</taxon>
        <taxon>Bacteroidota</taxon>
        <taxon>Cytophagia</taxon>
        <taxon>Cytophagales</taxon>
        <taxon>Leadbetterellaceae</taxon>
        <taxon>Emticicia</taxon>
    </lineage>
</organism>
<evidence type="ECO:0000313" key="2">
    <source>
        <dbReference type="Proteomes" id="UP000293162"/>
    </source>
</evidence>
<dbReference type="AlphaFoldDB" id="A0A4Q5LV92"/>
<sequence length="114" mass="13627">MANKLFIVCPFSGLETFIRKKYGNEVFFLTYAGTVLETHDFVYNLGVKHLIFKERIKTIYIVNDTSCRFINSIIKRKKLAGLTCEKVIEELYIEYYFSYFQSQQYLHNNIIWQN</sequence>
<accession>A0A4Q5LV92</accession>
<comment type="caution">
    <text evidence="1">The sequence shown here is derived from an EMBL/GenBank/DDBJ whole genome shotgun (WGS) entry which is preliminary data.</text>
</comment>